<protein>
    <submittedName>
        <fullName evidence="4">N-acetylmuramoyl-L-alanine amidase</fullName>
    </submittedName>
</protein>
<evidence type="ECO:0000313" key="4">
    <source>
        <dbReference type="EMBL" id="GAA5017686.1"/>
    </source>
</evidence>
<dbReference type="Pfam" id="PF01520">
    <property type="entry name" value="Amidase_3"/>
    <property type="match status" value="1"/>
</dbReference>
<evidence type="ECO:0000256" key="2">
    <source>
        <dbReference type="SAM" id="MobiDB-lite"/>
    </source>
</evidence>
<dbReference type="SUPFAM" id="SSF47090">
    <property type="entry name" value="PGBD-like"/>
    <property type="match status" value="2"/>
</dbReference>
<evidence type="ECO:0000259" key="3">
    <source>
        <dbReference type="SMART" id="SM00646"/>
    </source>
</evidence>
<dbReference type="RefSeq" id="WP_345505758.1">
    <property type="nucleotide sequence ID" value="NZ_BAABIW010000004.1"/>
</dbReference>
<organism evidence="4 5">
    <name type="scientific">Terrabacter aeriphilus</name>
    <dbReference type="NCBI Taxonomy" id="515662"/>
    <lineage>
        <taxon>Bacteria</taxon>
        <taxon>Bacillati</taxon>
        <taxon>Actinomycetota</taxon>
        <taxon>Actinomycetes</taxon>
        <taxon>Micrococcales</taxon>
        <taxon>Intrasporangiaceae</taxon>
        <taxon>Terrabacter</taxon>
    </lineage>
</organism>
<comment type="caution">
    <text evidence="4">The sequence shown here is derived from an EMBL/GenBank/DDBJ whole genome shotgun (WGS) entry which is preliminary data.</text>
</comment>
<name>A0ABP9J356_9MICO</name>
<feature type="compositionally biased region" description="Basic and acidic residues" evidence="2">
    <location>
        <begin position="411"/>
        <end position="423"/>
    </location>
</feature>
<proteinExistence type="predicted"/>
<dbReference type="InterPro" id="IPR050695">
    <property type="entry name" value="N-acetylmuramoyl_amidase_3"/>
</dbReference>
<evidence type="ECO:0000256" key="1">
    <source>
        <dbReference type="ARBA" id="ARBA00022801"/>
    </source>
</evidence>
<reference evidence="5" key="1">
    <citation type="journal article" date="2019" name="Int. J. Syst. Evol. Microbiol.">
        <title>The Global Catalogue of Microorganisms (GCM) 10K type strain sequencing project: providing services to taxonomists for standard genome sequencing and annotation.</title>
        <authorList>
            <consortium name="The Broad Institute Genomics Platform"/>
            <consortium name="The Broad Institute Genome Sequencing Center for Infectious Disease"/>
            <person name="Wu L."/>
            <person name="Ma J."/>
        </authorList>
    </citation>
    <scope>NUCLEOTIDE SEQUENCE [LARGE SCALE GENOMIC DNA]</scope>
    <source>
        <strain evidence="5">JCM 17687</strain>
    </source>
</reference>
<dbReference type="SUPFAM" id="SSF53187">
    <property type="entry name" value="Zn-dependent exopeptidases"/>
    <property type="match status" value="1"/>
</dbReference>
<dbReference type="InterPro" id="IPR002508">
    <property type="entry name" value="MurNAc-LAA_cat"/>
</dbReference>
<dbReference type="InterPro" id="IPR036365">
    <property type="entry name" value="PGBD-like_sf"/>
</dbReference>
<dbReference type="SMART" id="SM00646">
    <property type="entry name" value="Ami_3"/>
    <property type="match status" value="1"/>
</dbReference>
<feature type="domain" description="MurNAc-LAA" evidence="3">
    <location>
        <begin position="247"/>
        <end position="366"/>
    </location>
</feature>
<dbReference type="InterPro" id="IPR036366">
    <property type="entry name" value="PGBDSf"/>
</dbReference>
<dbReference type="EMBL" id="BAABIW010000004">
    <property type="protein sequence ID" value="GAA5017686.1"/>
    <property type="molecule type" value="Genomic_DNA"/>
</dbReference>
<accession>A0ABP9J356</accession>
<dbReference type="PANTHER" id="PTHR30404:SF0">
    <property type="entry name" value="N-ACETYLMURAMOYL-L-ALANINE AMIDASE AMIC"/>
    <property type="match status" value="1"/>
</dbReference>
<gene>
    <name evidence="4" type="ORF">GCM10023258_04100</name>
</gene>
<dbReference type="Gene3D" id="1.10.101.10">
    <property type="entry name" value="PGBD-like superfamily/PGBD"/>
    <property type="match status" value="2"/>
</dbReference>
<evidence type="ECO:0000313" key="5">
    <source>
        <dbReference type="Proteomes" id="UP001500427"/>
    </source>
</evidence>
<feature type="compositionally biased region" description="Gly residues" evidence="2">
    <location>
        <begin position="400"/>
        <end position="409"/>
    </location>
</feature>
<sequence length="423" mass="45101">MTPQHSVVLRRGDSGAAVAAVRERLVLSGDLPAADLGPARDDHAVFDHEVEEAVKSFQQRRGLIVDGIVGRSTYAVLDGSRWGLGDRVLRYVPEYFIEGDDVVALQGRLAELGFTPGKVDGIHGPNTDSALRAFQAAVGLTPDGTAGPETMRAFAGLRRSVSGGSANALREREHLRRSGYSLSGRTIVLDPGHGGTDAGADGHHGLVESSLALDLARRVEGRLSAHGVSVVFTRTEATDGGTDEERAAFANSCDADLVLSLHTDHSDSGLAHGAATYFYGHPDHARRGDWSVIGESFADLLLREVVARTGLTDCRSHARTWPLLRRTRMPAVRLDFGYLSHDGDAAALADAHTLDRVAEAVVVALQRVYLGEADTSRTGVLRLDDLRRHLETMRAQQVAGGHGAPGSGAAGRDRTQRADRTVG</sequence>
<dbReference type="InterPro" id="IPR002477">
    <property type="entry name" value="Peptidoglycan-bd-like"/>
</dbReference>
<dbReference type="Proteomes" id="UP001500427">
    <property type="component" value="Unassembled WGS sequence"/>
</dbReference>
<keyword evidence="1" id="KW-0378">Hydrolase</keyword>
<dbReference type="Gene3D" id="3.40.630.40">
    <property type="entry name" value="Zn-dependent exopeptidases"/>
    <property type="match status" value="1"/>
</dbReference>
<dbReference type="CDD" id="cd02696">
    <property type="entry name" value="MurNAc-LAA"/>
    <property type="match status" value="1"/>
</dbReference>
<feature type="region of interest" description="Disordered" evidence="2">
    <location>
        <begin position="395"/>
        <end position="423"/>
    </location>
</feature>
<dbReference type="Pfam" id="PF01471">
    <property type="entry name" value="PG_binding_1"/>
    <property type="match status" value="2"/>
</dbReference>
<dbReference type="PANTHER" id="PTHR30404">
    <property type="entry name" value="N-ACETYLMURAMOYL-L-ALANINE AMIDASE"/>
    <property type="match status" value="1"/>
</dbReference>
<keyword evidence="5" id="KW-1185">Reference proteome</keyword>